<keyword evidence="1" id="KW-1185">Reference proteome</keyword>
<organism evidence="1 2">
    <name type="scientific">Loa loa</name>
    <name type="common">Eye worm</name>
    <name type="synonym">Filaria loa</name>
    <dbReference type="NCBI Taxonomy" id="7209"/>
    <lineage>
        <taxon>Eukaryota</taxon>
        <taxon>Metazoa</taxon>
        <taxon>Ecdysozoa</taxon>
        <taxon>Nematoda</taxon>
        <taxon>Chromadorea</taxon>
        <taxon>Rhabditida</taxon>
        <taxon>Spirurina</taxon>
        <taxon>Spiruromorpha</taxon>
        <taxon>Filarioidea</taxon>
        <taxon>Onchocercidae</taxon>
        <taxon>Loa</taxon>
    </lineage>
</organism>
<dbReference type="WBParaSite" id="EN70_8285">
    <property type="protein sequence ID" value="EN70_8285"/>
    <property type="gene ID" value="EN70_8285"/>
</dbReference>
<proteinExistence type="predicted"/>
<protein>
    <submittedName>
        <fullName evidence="2">DNA-directed RNA polymerase</fullName>
    </submittedName>
</protein>
<dbReference type="AlphaFoldDB" id="A0A1I7W0C5"/>
<dbReference type="Proteomes" id="UP000095285">
    <property type="component" value="Unassembled WGS sequence"/>
</dbReference>
<evidence type="ECO:0000313" key="1">
    <source>
        <dbReference type="Proteomes" id="UP000095285"/>
    </source>
</evidence>
<accession>A0A1I7W0C5</accession>
<reference evidence="1" key="1">
    <citation type="submission" date="2012-04" db="EMBL/GenBank/DDBJ databases">
        <title>The Genome Sequence of Loa loa.</title>
        <authorList>
            <consortium name="The Broad Institute Genome Sequencing Platform"/>
            <consortium name="Broad Institute Genome Sequencing Center for Infectious Disease"/>
            <person name="Nutman T.B."/>
            <person name="Fink D.L."/>
            <person name="Russ C."/>
            <person name="Young S."/>
            <person name="Zeng Q."/>
            <person name="Gargeya S."/>
            <person name="Alvarado L."/>
            <person name="Berlin A."/>
            <person name="Chapman S.B."/>
            <person name="Chen Z."/>
            <person name="Freedman E."/>
            <person name="Gellesch M."/>
            <person name="Goldberg J."/>
            <person name="Griggs A."/>
            <person name="Gujja S."/>
            <person name="Heilman E.R."/>
            <person name="Heiman D."/>
            <person name="Howarth C."/>
            <person name="Mehta T."/>
            <person name="Neiman D."/>
            <person name="Pearson M."/>
            <person name="Roberts A."/>
            <person name="Saif S."/>
            <person name="Shea T."/>
            <person name="Shenoy N."/>
            <person name="Sisk P."/>
            <person name="Stolte C."/>
            <person name="Sykes S."/>
            <person name="White J."/>
            <person name="Yandava C."/>
            <person name="Haas B."/>
            <person name="Henn M.R."/>
            <person name="Nusbaum C."/>
            <person name="Birren B."/>
        </authorList>
    </citation>
    <scope>NUCLEOTIDE SEQUENCE [LARGE SCALE GENOMIC DNA]</scope>
</reference>
<dbReference type="STRING" id="7209.A0A1I7W0C5"/>
<reference evidence="2" key="2">
    <citation type="submission" date="2016-11" db="UniProtKB">
        <authorList>
            <consortium name="WormBaseParasite"/>
        </authorList>
    </citation>
    <scope>IDENTIFICATION</scope>
</reference>
<name>A0A1I7W0C5_LOALO</name>
<evidence type="ECO:0000313" key="2">
    <source>
        <dbReference type="WBParaSite" id="EN70_8285"/>
    </source>
</evidence>
<sequence>MYFISDDNDELNACCGISTGIKRSIAFQLQELLYEKNFVRLFKTAVDMMPSVIHADKKLVGEHVQRLNASTVEEVAIRTDSSMTQYPIIFRDGIDGYYFNVKMINPVSGVETNMKCVANEHPLMIRENENNQ</sequence>